<evidence type="ECO:0000256" key="5">
    <source>
        <dbReference type="ARBA" id="ARBA00048539"/>
    </source>
</evidence>
<keyword evidence="2 6" id="KW-0819">tRNA processing</keyword>
<dbReference type="HAMAP" id="MF_01161">
    <property type="entry name" value="tRNA_Ile_lys_synt"/>
    <property type="match status" value="1"/>
</dbReference>
<feature type="domain" description="tRNA(Ile)-lysidine/2-thiocytidine synthase N-terminal" evidence="7">
    <location>
        <begin position="15"/>
        <end position="188"/>
    </location>
</feature>
<keyword evidence="3" id="KW-0547">Nucleotide-binding</keyword>
<dbReference type="CDD" id="cd01992">
    <property type="entry name" value="TilS_N"/>
    <property type="match status" value="1"/>
</dbReference>
<dbReference type="Pfam" id="PF01171">
    <property type="entry name" value="ATP_bind_3"/>
    <property type="match status" value="1"/>
</dbReference>
<keyword evidence="4" id="KW-0067">ATP-binding</keyword>
<name>A0A6S6TJD7_9BACT</name>
<keyword evidence="1 6" id="KW-0436">Ligase</keyword>
<proteinExistence type="inferred from homology"/>
<evidence type="ECO:0000313" key="8">
    <source>
        <dbReference type="EMBL" id="CAA6819375.1"/>
    </source>
</evidence>
<reference evidence="8" key="1">
    <citation type="submission" date="2020-01" db="EMBL/GenBank/DDBJ databases">
        <authorList>
            <person name="Meier V. D."/>
            <person name="Meier V D."/>
        </authorList>
    </citation>
    <scope>NUCLEOTIDE SEQUENCE</scope>
    <source>
        <strain evidence="8">HLG_WM_MAG_04</strain>
    </source>
</reference>
<protein>
    <recommendedName>
        <fullName evidence="6">tRNA(Ile)-lysidine synthase</fullName>
        <ecNumber evidence="6">6.3.4.19</ecNumber>
    </recommendedName>
    <alternativeName>
        <fullName evidence="6">tRNA(Ile)-2-lysyl-cytidine synthase</fullName>
    </alternativeName>
    <alternativeName>
        <fullName evidence="6">tRNA(Ile)-lysidine synthetase</fullName>
    </alternativeName>
</protein>
<comment type="caution">
    <text evidence="6">Lacks conserved residue(s) required for the propagation of feature annotation.</text>
</comment>
<organism evidence="8">
    <name type="scientific">uncultured Sulfurovum sp</name>
    <dbReference type="NCBI Taxonomy" id="269237"/>
    <lineage>
        <taxon>Bacteria</taxon>
        <taxon>Pseudomonadati</taxon>
        <taxon>Campylobacterota</taxon>
        <taxon>Epsilonproteobacteria</taxon>
        <taxon>Campylobacterales</taxon>
        <taxon>Sulfurovaceae</taxon>
        <taxon>Sulfurovum</taxon>
        <taxon>environmental samples</taxon>
    </lineage>
</organism>
<accession>A0A6S6TJD7</accession>
<comment type="subcellular location">
    <subcellularLocation>
        <location evidence="6">Cytoplasm</location>
    </subcellularLocation>
</comment>
<dbReference type="InterPro" id="IPR014729">
    <property type="entry name" value="Rossmann-like_a/b/a_fold"/>
</dbReference>
<dbReference type="PANTHER" id="PTHR43033">
    <property type="entry name" value="TRNA(ILE)-LYSIDINE SYNTHASE-RELATED"/>
    <property type="match status" value="1"/>
</dbReference>
<dbReference type="InterPro" id="IPR011063">
    <property type="entry name" value="TilS/TtcA_N"/>
</dbReference>
<dbReference type="InterPro" id="IPR012795">
    <property type="entry name" value="tRNA_Ile_lys_synt_N"/>
</dbReference>
<evidence type="ECO:0000256" key="2">
    <source>
        <dbReference type="ARBA" id="ARBA00022694"/>
    </source>
</evidence>
<evidence type="ECO:0000256" key="6">
    <source>
        <dbReference type="HAMAP-Rule" id="MF_01161"/>
    </source>
</evidence>
<comment type="function">
    <text evidence="6">Ligates lysine onto the cytidine present at position 34 of the AUA codon-specific tRNA(Ile) that contains the anticodon CAU, in an ATP-dependent manner. Cytidine is converted to lysidine, thus changing the amino acid specificity of the tRNA from methionine to isoleucine.</text>
</comment>
<gene>
    <name evidence="6" type="primary">tilS</name>
    <name evidence="8" type="ORF">HELGO_WM8702</name>
</gene>
<dbReference type="EMBL" id="CACVAX010000053">
    <property type="protein sequence ID" value="CAA6819375.1"/>
    <property type="molecule type" value="Genomic_DNA"/>
</dbReference>
<dbReference type="AlphaFoldDB" id="A0A6S6TJD7"/>
<dbReference type="GO" id="GO:0005524">
    <property type="term" value="F:ATP binding"/>
    <property type="evidence" value="ECO:0007669"/>
    <property type="project" value="UniProtKB-KW"/>
</dbReference>
<dbReference type="SUPFAM" id="SSF52402">
    <property type="entry name" value="Adenine nucleotide alpha hydrolases-like"/>
    <property type="match status" value="1"/>
</dbReference>
<dbReference type="Gene3D" id="3.40.50.620">
    <property type="entry name" value="HUPs"/>
    <property type="match status" value="1"/>
</dbReference>
<dbReference type="InterPro" id="IPR012094">
    <property type="entry name" value="tRNA_Ile_lys_synt"/>
</dbReference>
<comment type="similarity">
    <text evidence="6">Belongs to the tRNA(Ile)-lysidine synthase family.</text>
</comment>
<dbReference type="GO" id="GO:0032267">
    <property type="term" value="F:tRNA(Ile)-lysidine synthase activity"/>
    <property type="evidence" value="ECO:0007669"/>
    <property type="project" value="UniProtKB-EC"/>
</dbReference>
<evidence type="ECO:0000259" key="7">
    <source>
        <dbReference type="Pfam" id="PF01171"/>
    </source>
</evidence>
<dbReference type="PANTHER" id="PTHR43033:SF1">
    <property type="entry name" value="TRNA(ILE)-LYSIDINE SYNTHASE-RELATED"/>
    <property type="match status" value="1"/>
</dbReference>
<evidence type="ECO:0000256" key="1">
    <source>
        <dbReference type="ARBA" id="ARBA00022598"/>
    </source>
</evidence>
<comment type="catalytic activity">
    <reaction evidence="5 6">
        <text>cytidine(34) in tRNA(Ile2) + L-lysine + ATP = lysidine(34) in tRNA(Ile2) + AMP + diphosphate + H(+)</text>
        <dbReference type="Rhea" id="RHEA:43744"/>
        <dbReference type="Rhea" id="RHEA-COMP:10625"/>
        <dbReference type="Rhea" id="RHEA-COMP:10670"/>
        <dbReference type="ChEBI" id="CHEBI:15378"/>
        <dbReference type="ChEBI" id="CHEBI:30616"/>
        <dbReference type="ChEBI" id="CHEBI:32551"/>
        <dbReference type="ChEBI" id="CHEBI:33019"/>
        <dbReference type="ChEBI" id="CHEBI:82748"/>
        <dbReference type="ChEBI" id="CHEBI:83665"/>
        <dbReference type="ChEBI" id="CHEBI:456215"/>
        <dbReference type="EC" id="6.3.4.19"/>
    </reaction>
</comment>
<dbReference type="EC" id="6.3.4.19" evidence="6"/>
<dbReference type="GO" id="GO:0006400">
    <property type="term" value="P:tRNA modification"/>
    <property type="evidence" value="ECO:0007669"/>
    <property type="project" value="UniProtKB-UniRule"/>
</dbReference>
<keyword evidence="6" id="KW-0963">Cytoplasm</keyword>
<dbReference type="NCBIfam" id="TIGR02432">
    <property type="entry name" value="lysidine_TilS_N"/>
    <property type="match status" value="1"/>
</dbReference>
<evidence type="ECO:0000256" key="3">
    <source>
        <dbReference type="ARBA" id="ARBA00022741"/>
    </source>
</evidence>
<dbReference type="GO" id="GO:0005737">
    <property type="term" value="C:cytoplasm"/>
    <property type="evidence" value="ECO:0007669"/>
    <property type="project" value="UniProtKB-SubCell"/>
</dbReference>
<sequence length="328" mass="39054">MLDEVSLALLKKEKNLLAFSAGVDSSALFFLLFEHEVKFDIALVNYGLREQSKEEEAYALELAKAYNLQAHTIQAPIFEQNFEKNARDFRYAFFDRLMDEQSYDNLLTAHQLNDQLEWFFMRLTKGAGTSELLGIERCSKRKDYTLVRPLLEHTKEELLNYLKQKNHKYFVDESNCDEKYERNFFRQEFSNKLIENYGQGIRRSFKYLKEDKEILNEGYSEIFHEKELYILSYTTEHILKRVLDKYLKKLGYLLSAKQRELLKKEYSLVLGHLWAVEITKEYIFIAPYRISSMPKEFKEVCRKLKIPSKIRAYLKEEGINPTKLPRSF</sequence>
<evidence type="ECO:0000256" key="4">
    <source>
        <dbReference type="ARBA" id="ARBA00022840"/>
    </source>
</evidence>